<name>R6V528_9BACT</name>
<dbReference type="Proteomes" id="UP000017938">
    <property type="component" value="Unassembled WGS sequence"/>
</dbReference>
<evidence type="ECO:0000313" key="1">
    <source>
        <dbReference type="EMBL" id="CDC77887.1"/>
    </source>
</evidence>
<reference evidence="1" key="1">
    <citation type="submission" date="2012-11" db="EMBL/GenBank/DDBJ databases">
        <title>Dependencies among metagenomic species, viruses, plasmids and units of genetic variation.</title>
        <authorList>
            <person name="Nielsen H.B."/>
            <person name="Almeida M."/>
            <person name="Juncker A.S."/>
            <person name="Rasmussen S."/>
            <person name="Li J."/>
            <person name="Sunagawa S."/>
            <person name="Plichta D."/>
            <person name="Gautier L."/>
            <person name="Le Chatelier E."/>
            <person name="Peletier E."/>
            <person name="Bonde I."/>
            <person name="Nielsen T."/>
            <person name="Manichanh C."/>
            <person name="Arumugam M."/>
            <person name="Batto J."/>
            <person name="Santos M.B.Q.D."/>
            <person name="Blom N."/>
            <person name="Borruel N."/>
            <person name="Burgdorf K.S."/>
            <person name="Boumezbeur F."/>
            <person name="Casellas F."/>
            <person name="Dore J."/>
            <person name="Guarner F."/>
            <person name="Hansen T."/>
            <person name="Hildebrand F."/>
            <person name="Kaas R.S."/>
            <person name="Kennedy S."/>
            <person name="Kristiansen K."/>
            <person name="Kultima J.R."/>
            <person name="Leonard P."/>
            <person name="Levenez F."/>
            <person name="Lund O."/>
            <person name="Moumen B."/>
            <person name="Le Paslier D."/>
            <person name="Pons N."/>
            <person name="Pedersen O."/>
            <person name="Prifti E."/>
            <person name="Qin J."/>
            <person name="Raes J."/>
            <person name="Tap J."/>
            <person name="Tims S."/>
            <person name="Ussery D.W."/>
            <person name="Yamada T."/>
            <person name="MetaHit consortium"/>
            <person name="Renault P."/>
            <person name="Sicheritz-Ponten T."/>
            <person name="Bork P."/>
            <person name="Wang J."/>
            <person name="Brunak S."/>
            <person name="Ehrlich S.D."/>
        </authorList>
    </citation>
    <scope>NUCLEOTIDE SEQUENCE [LARGE SCALE GENOMIC DNA]</scope>
</reference>
<comment type="caution">
    <text evidence="1">The sequence shown here is derived from an EMBL/GenBank/DDBJ whole genome shotgun (WGS) entry which is preliminary data.</text>
</comment>
<dbReference type="STRING" id="1263015.BN580_00526"/>
<accession>R6V528</accession>
<sequence>MIEAEAGVAITFREVIEAGESYQIIRNGRAVMEKKETTREMLGMIFDNATMDLGDTVWMANIRGPLCQVIESGKGNFSSISSRLASIEMLVKKNCIQTVLDYIEKRG</sequence>
<protein>
    <submittedName>
        <fullName evidence="1">Uncharacterized protein</fullName>
    </submittedName>
</protein>
<organism evidence="1 2">
    <name type="scientific">Candidatus Colimorpha enterica</name>
    <dbReference type="NCBI Taxonomy" id="3083063"/>
    <lineage>
        <taxon>Bacteria</taxon>
        <taxon>Pseudomonadati</taxon>
        <taxon>Bacteroidota</taxon>
        <taxon>Bacteroidia</taxon>
        <taxon>Bacteroidales</taxon>
        <taxon>Candidatus Colimorpha</taxon>
    </lineage>
</organism>
<evidence type="ECO:0000313" key="2">
    <source>
        <dbReference type="Proteomes" id="UP000017938"/>
    </source>
</evidence>
<dbReference type="EMBL" id="CBFW010000452">
    <property type="protein sequence ID" value="CDC77887.1"/>
    <property type="molecule type" value="Genomic_DNA"/>
</dbReference>
<gene>
    <name evidence="1" type="ORF">BN580_00526</name>
</gene>
<dbReference type="AlphaFoldDB" id="R6V528"/>
<proteinExistence type="predicted"/>